<dbReference type="EMBL" id="DWWA01000004">
    <property type="protein sequence ID" value="HJC71229.1"/>
    <property type="molecule type" value="Genomic_DNA"/>
</dbReference>
<dbReference type="Proteomes" id="UP000823918">
    <property type="component" value="Unassembled WGS sequence"/>
</dbReference>
<evidence type="ECO:0000256" key="1">
    <source>
        <dbReference type="SAM" id="SignalP"/>
    </source>
</evidence>
<comment type="caution">
    <text evidence="2">The sequence shown here is derived from an EMBL/GenBank/DDBJ whole genome shotgun (WGS) entry which is preliminary data.</text>
</comment>
<evidence type="ECO:0000313" key="3">
    <source>
        <dbReference type="Proteomes" id="UP000823918"/>
    </source>
</evidence>
<protein>
    <recommendedName>
        <fullName evidence="4">DUF5050 domain-containing protein</fullName>
    </recommendedName>
</protein>
<evidence type="ECO:0000313" key="2">
    <source>
        <dbReference type="EMBL" id="HJC71229.1"/>
    </source>
</evidence>
<feature type="signal peptide" evidence="1">
    <location>
        <begin position="1"/>
        <end position="26"/>
    </location>
</feature>
<organism evidence="2 3">
    <name type="scientific">Candidatus Ruthenibacterium merdavium</name>
    <dbReference type="NCBI Taxonomy" id="2838752"/>
    <lineage>
        <taxon>Bacteria</taxon>
        <taxon>Bacillati</taxon>
        <taxon>Bacillota</taxon>
        <taxon>Clostridia</taxon>
        <taxon>Eubacteriales</taxon>
        <taxon>Oscillospiraceae</taxon>
        <taxon>Ruthenibacterium</taxon>
    </lineage>
</organism>
<gene>
    <name evidence="2" type="ORF">H9698_00325</name>
</gene>
<reference evidence="2" key="2">
    <citation type="submission" date="2021-04" db="EMBL/GenBank/DDBJ databases">
        <authorList>
            <person name="Gilroy R."/>
        </authorList>
    </citation>
    <scope>NUCLEOTIDE SEQUENCE</scope>
    <source>
        <strain evidence="2">5933</strain>
    </source>
</reference>
<proteinExistence type="predicted"/>
<reference evidence="2" key="1">
    <citation type="journal article" date="2021" name="PeerJ">
        <title>Extensive microbial diversity within the chicken gut microbiome revealed by metagenomics and culture.</title>
        <authorList>
            <person name="Gilroy R."/>
            <person name="Ravi A."/>
            <person name="Getino M."/>
            <person name="Pursley I."/>
            <person name="Horton D.L."/>
            <person name="Alikhan N.F."/>
            <person name="Baker D."/>
            <person name="Gharbi K."/>
            <person name="Hall N."/>
            <person name="Watson M."/>
            <person name="Adriaenssens E.M."/>
            <person name="Foster-Nyarko E."/>
            <person name="Jarju S."/>
            <person name="Secka A."/>
            <person name="Antonio M."/>
            <person name="Oren A."/>
            <person name="Chaudhuri R.R."/>
            <person name="La Ragione R."/>
            <person name="Hildebrand F."/>
            <person name="Pallen M.J."/>
        </authorList>
    </citation>
    <scope>NUCLEOTIDE SEQUENCE</scope>
    <source>
        <strain evidence="2">5933</strain>
    </source>
</reference>
<name>A0A9D2TIG2_9FIRM</name>
<accession>A0A9D2TIG2</accession>
<feature type="chain" id="PRO_5038549804" description="DUF5050 domain-containing protein" evidence="1">
    <location>
        <begin position="27"/>
        <end position="431"/>
    </location>
</feature>
<dbReference type="PROSITE" id="PS51257">
    <property type="entry name" value="PROKAR_LIPOPROTEIN"/>
    <property type="match status" value="1"/>
</dbReference>
<sequence length="431" mass="48028">MNIKKIVSLTASGIVVVAMIAGCAQAGEDSGSVQQDANALHFADGKKMGDGNGSGDGYYRIIPRPDASNNIVFVDYETASEVPLCSRPECQHQDDTCTSWLPYTAGKGAIFATGDFLYDICFGNQNSEMVEEIGEDALPKIIQMKRNGSEKETVYTFPASSVIREGIVYDNSAIYFICDSFENFERNGNLPERVLYQYRISDRTMQELKVLSAADEIIGASGREILLGTTENAWDLSVDAANLQTSVVCYNVDTKQEYALTTHPYLTIGRVYGDVYYLYDPLTTCLSKIEIESNAKAEIIRQEVFDEAFRSYPYEAKTVFDNHLFIMYEIPEDKERGIYTTNLQAIDLSSGKPCSIEMRVEKVGGMAPAKQVEIVDETEKQFLVISSVEYQKVEIPAGGSSMKLEYPYFRYALIDKQDYYNSNMGAAKIIA</sequence>
<evidence type="ECO:0008006" key="4">
    <source>
        <dbReference type="Google" id="ProtNLM"/>
    </source>
</evidence>
<keyword evidence="1" id="KW-0732">Signal</keyword>
<dbReference type="AlphaFoldDB" id="A0A9D2TIG2"/>